<dbReference type="RefSeq" id="WP_285722652.1">
    <property type="nucleotide sequence ID" value="NZ_BSDD01000001.1"/>
</dbReference>
<comment type="caution">
    <text evidence="4">The sequence shown here is derived from an EMBL/GenBank/DDBJ whole genome shotgun (WGS) entry which is preliminary data.</text>
</comment>
<feature type="transmembrane region" description="Helical" evidence="2">
    <location>
        <begin position="144"/>
        <end position="162"/>
    </location>
</feature>
<keyword evidence="2" id="KW-0472">Membrane</keyword>
<accession>A0ABQ5Q2N4</accession>
<keyword evidence="2" id="KW-0812">Transmembrane</keyword>
<dbReference type="SUPFAM" id="SSF52172">
    <property type="entry name" value="CheY-like"/>
    <property type="match status" value="1"/>
</dbReference>
<dbReference type="InterPro" id="IPR001789">
    <property type="entry name" value="Sig_transdc_resp-reg_receiver"/>
</dbReference>
<proteinExistence type="predicted"/>
<protein>
    <recommendedName>
        <fullName evidence="3">Response regulatory domain-containing protein</fullName>
    </recommendedName>
</protein>
<evidence type="ECO:0000313" key="4">
    <source>
        <dbReference type="EMBL" id="GLH68964.1"/>
    </source>
</evidence>
<dbReference type="InterPro" id="IPR011006">
    <property type="entry name" value="CheY-like_superfamily"/>
</dbReference>
<feature type="transmembrane region" description="Helical" evidence="2">
    <location>
        <begin position="85"/>
        <end position="107"/>
    </location>
</feature>
<keyword evidence="2" id="KW-1133">Transmembrane helix</keyword>
<evidence type="ECO:0000256" key="2">
    <source>
        <dbReference type="SAM" id="Phobius"/>
    </source>
</evidence>
<organism evidence="4 5">
    <name type="scientific">Geothrix rubra</name>
    <dbReference type="NCBI Taxonomy" id="2927977"/>
    <lineage>
        <taxon>Bacteria</taxon>
        <taxon>Pseudomonadati</taxon>
        <taxon>Acidobacteriota</taxon>
        <taxon>Holophagae</taxon>
        <taxon>Holophagales</taxon>
        <taxon>Holophagaceae</taxon>
        <taxon>Geothrix</taxon>
    </lineage>
</organism>
<feature type="transmembrane region" description="Helical" evidence="2">
    <location>
        <begin position="54"/>
        <end position="73"/>
    </location>
</feature>
<evidence type="ECO:0000259" key="3">
    <source>
        <dbReference type="PROSITE" id="PS50110"/>
    </source>
</evidence>
<evidence type="ECO:0000313" key="5">
    <source>
        <dbReference type="Proteomes" id="UP001165089"/>
    </source>
</evidence>
<dbReference type="PROSITE" id="PS50110">
    <property type="entry name" value="RESPONSE_REGULATORY"/>
    <property type="match status" value="1"/>
</dbReference>
<reference evidence="4 5" key="1">
    <citation type="journal article" date="2023" name="Antonie Van Leeuwenhoek">
        <title>Mesoterricola silvestris gen. nov., sp. nov., Mesoterricola sediminis sp. nov., Geothrix oryzae sp. nov., Geothrix edaphica sp. nov., Geothrix rubra sp. nov., and Geothrix limicola sp. nov., six novel members of Acidobacteriota isolated from soils.</title>
        <authorList>
            <person name="Itoh H."/>
            <person name="Sugisawa Y."/>
            <person name="Mise K."/>
            <person name="Xu Z."/>
            <person name="Kuniyasu M."/>
            <person name="Ushijima N."/>
            <person name="Kawano K."/>
            <person name="Kobayashi E."/>
            <person name="Shiratori Y."/>
            <person name="Masuda Y."/>
            <person name="Senoo K."/>
        </authorList>
    </citation>
    <scope>NUCLEOTIDE SEQUENCE [LARGE SCALE GENOMIC DNA]</scope>
    <source>
        <strain evidence="4 5">Red803</strain>
    </source>
</reference>
<feature type="transmembrane region" description="Helical" evidence="2">
    <location>
        <begin position="6"/>
        <end position="23"/>
    </location>
</feature>
<dbReference type="SUPFAM" id="SSF55785">
    <property type="entry name" value="PYP-like sensor domain (PAS domain)"/>
    <property type="match status" value="1"/>
</dbReference>
<dbReference type="EMBL" id="BSDD01000001">
    <property type="protein sequence ID" value="GLH68964.1"/>
    <property type="molecule type" value="Genomic_DNA"/>
</dbReference>
<dbReference type="Proteomes" id="UP001165089">
    <property type="component" value="Unassembled WGS sequence"/>
</dbReference>
<name>A0ABQ5Q2N4_9BACT</name>
<dbReference type="InterPro" id="IPR035965">
    <property type="entry name" value="PAS-like_dom_sf"/>
</dbReference>
<gene>
    <name evidence="4" type="ORF">GETHPA_04970</name>
</gene>
<comment type="caution">
    <text evidence="1">Lacks conserved residue(s) required for the propagation of feature annotation.</text>
</comment>
<sequence length="660" mass="71374">MGFQDLIAALLLSLPPWLGFWIFRWKGRVGLSYGYFLGGILAVLALPWPRLSGHPVPTGLLGAALFGFTLFLQAQREGVQGIRRLAVGVGGATLFELLLLLRLGLPWRTIPRFWAGAALEALFWLLLSDLAYRWTRGRLLQLRMPLVGAGALGLGALAQAALPPDTPRLPWPAALVGGLLLGLVALQQLRWLEDQGAWVEGRGQGLRTALALLDQHREPEAPGLAFGLDPRQAQWLVDEKGRVLESNGPFSRLVGLPRHRLRGYAMDALFQGGESPVWDALRTQLLQRGHGTASATQVSDDGAFREVQLEATAFDRGMALLWIADPGEGTLSLRPEGGFLRPLGGEGEHRQALNALAALLPSAELVLAEAPAGEIREAAARVREAARRLGPGGPQDPAEPLDGAAALAALEPLFRTMLPASVRLTLEVAPVQLALGREALRRVATLLLLHAAERTRGEIRLVLEPVDLGGRPWALLSARPAGEGGRLPRELQGLGWLRAEVQGVRGLLDLEQDTHGGLLPRVYLPQAAAASALPEGALTGRRIWVVDRDPLLREALSALIRRWGGEAVAFEDLAALLRTSREAVAPDALLVERTTQLERFHGALRKFQREPIPTLVMGEGQVLPLDPSGLGLRRLGFVEKPLPEAELLHALLALMRPRSA</sequence>
<feature type="domain" description="Response regulatory" evidence="3">
    <location>
        <begin position="542"/>
        <end position="655"/>
    </location>
</feature>
<keyword evidence="5" id="KW-1185">Reference proteome</keyword>
<feature type="transmembrane region" description="Helical" evidence="2">
    <location>
        <begin position="30"/>
        <end position="48"/>
    </location>
</feature>
<evidence type="ECO:0000256" key="1">
    <source>
        <dbReference type="PROSITE-ProRule" id="PRU00169"/>
    </source>
</evidence>
<feature type="transmembrane region" description="Helical" evidence="2">
    <location>
        <begin position="113"/>
        <end position="132"/>
    </location>
</feature>